<evidence type="ECO:0000313" key="2">
    <source>
        <dbReference type="EMBL" id="GFH23105.1"/>
    </source>
</evidence>
<sequence length="120" mass="12035">MAGQEAEGLCGQARPGHLPHAGGTAGTAPPPPRPVGVRQHLLAASPRWHLLLLTGLQGVDRFRGSSSSDPRAGELGQVAKGAGETRVGAGGGLSRVCGAPPPPHRPVLGAGRVWDPGLLG</sequence>
<dbReference type="Proteomes" id="UP000485058">
    <property type="component" value="Unassembled WGS sequence"/>
</dbReference>
<comment type="caution">
    <text evidence="2">The sequence shown here is derived from an EMBL/GenBank/DDBJ whole genome shotgun (WGS) entry which is preliminary data.</text>
</comment>
<feature type="region of interest" description="Disordered" evidence="1">
    <location>
        <begin position="63"/>
        <end position="120"/>
    </location>
</feature>
<keyword evidence="3" id="KW-1185">Reference proteome</keyword>
<dbReference type="EMBL" id="BLLF01002194">
    <property type="protein sequence ID" value="GFH23105.1"/>
    <property type="molecule type" value="Genomic_DNA"/>
</dbReference>
<evidence type="ECO:0000313" key="3">
    <source>
        <dbReference type="Proteomes" id="UP000485058"/>
    </source>
</evidence>
<proteinExistence type="predicted"/>
<feature type="region of interest" description="Disordered" evidence="1">
    <location>
        <begin position="1"/>
        <end position="37"/>
    </location>
</feature>
<gene>
    <name evidence="2" type="ORF">HaLaN_20665</name>
</gene>
<reference evidence="2 3" key="1">
    <citation type="submission" date="2020-02" db="EMBL/GenBank/DDBJ databases">
        <title>Draft genome sequence of Haematococcus lacustris strain NIES-144.</title>
        <authorList>
            <person name="Morimoto D."/>
            <person name="Nakagawa S."/>
            <person name="Yoshida T."/>
            <person name="Sawayama S."/>
        </authorList>
    </citation>
    <scope>NUCLEOTIDE SEQUENCE [LARGE SCALE GENOMIC DNA]</scope>
    <source>
        <strain evidence="2 3">NIES-144</strain>
    </source>
</reference>
<dbReference type="AlphaFoldDB" id="A0A699ZM38"/>
<organism evidence="2 3">
    <name type="scientific">Haematococcus lacustris</name>
    <name type="common">Green alga</name>
    <name type="synonym">Haematococcus pluvialis</name>
    <dbReference type="NCBI Taxonomy" id="44745"/>
    <lineage>
        <taxon>Eukaryota</taxon>
        <taxon>Viridiplantae</taxon>
        <taxon>Chlorophyta</taxon>
        <taxon>core chlorophytes</taxon>
        <taxon>Chlorophyceae</taxon>
        <taxon>CS clade</taxon>
        <taxon>Chlamydomonadales</taxon>
        <taxon>Haematococcaceae</taxon>
        <taxon>Haematococcus</taxon>
    </lineage>
</organism>
<accession>A0A699ZM38</accession>
<name>A0A699ZM38_HAELA</name>
<protein>
    <submittedName>
        <fullName evidence="2">Uncharacterized protein</fullName>
    </submittedName>
</protein>
<evidence type="ECO:0000256" key="1">
    <source>
        <dbReference type="SAM" id="MobiDB-lite"/>
    </source>
</evidence>